<comment type="subcellular location">
    <subcellularLocation>
        <location evidence="1">Cytoplasm</location>
    </subcellularLocation>
</comment>
<feature type="region of interest" description="Disordered" evidence="5">
    <location>
        <begin position="1"/>
        <end position="34"/>
    </location>
</feature>
<evidence type="ECO:0000313" key="7">
    <source>
        <dbReference type="EMBL" id="KAL3794293.1"/>
    </source>
</evidence>
<dbReference type="PROSITE" id="PS50096">
    <property type="entry name" value="IQ"/>
    <property type="match status" value="3"/>
</dbReference>
<evidence type="ECO:0000256" key="4">
    <source>
        <dbReference type="ARBA" id="ARBA00022860"/>
    </source>
</evidence>
<feature type="region of interest" description="Disordered" evidence="5">
    <location>
        <begin position="1616"/>
        <end position="1638"/>
    </location>
</feature>
<feature type="compositionally biased region" description="Polar residues" evidence="5">
    <location>
        <begin position="20"/>
        <end position="31"/>
    </location>
</feature>
<dbReference type="PROSITE" id="PS50021">
    <property type="entry name" value="CH"/>
    <property type="match status" value="2"/>
</dbReference>
<evidence type="ECO:0000259" key="6">
    <source>
        <dbReference type="PROSITE" id="PS50021"/>
    </source>
</evidence>
<evidence type="ECO:0000256" key="3">
    <source>
        <dbReference type="ARBA" id="ARBA00022737"/>
    </source>
</evidence>
<feature type="domain" description="Calponin-homology (CH)" evidence="6">
    <location>
        <begin position="521"/>
        <end position="648"/>
    </location>
</feature>
<protein>
    <recommendedName>
        <fullName evidence="6">Calponin-homology (CH) domain-containing protein</fullName>
    </recommendedName>
</protein>
<keyword evidence="3" id="KW-0677">Repeat</keyword>
<dbReference type="SUPFAM" id="SSF47576">
    <property type="entry name" value="Calponin-homology domain, CH-domain"/>
    <property type="match status" value="1"/>
</dbReference>
<accession>A0ABD3Q1R3</accession>
<dbReference type="GO" id="GO:0005737">
    <property type="term" value="C:cytoplasm"/>
    <property type="evidence" value="ECO:0007669"/>
    <property type="project" value="UniProtKB-SubCell"/>
</dbReference>
<dbReference type="Pfam" id="PF00612">
    <property type="entry name" value="IQ"/>
    <property type="match status" value="2"/>
</dbReference>
<evidence type="ECO:0000256" key="2">
    <source>
        <dbReference type="ARBA" id="ARBA00022490"/>
    </source>
</evidence>
<dbReference type="InterPro" id="IPR000048">
    <property type="entry name" value="IQ_motif_EF-hand-BS"/>
</dbReference>
<evidence type="ECO:0000256" key="1">
    <source>
        <dbReference type="ARBA" id="ARBA00004496"/>
    </source>
</evidence>
<dbReference type="CDD" id="cd23767">
    <property type="entry name" value="IQCD"/>
    <property type="match status" value="1"/>
</dbReference>
<feature type="compositionally biased region" description="Basic and acidic residues" evidence="5">
    <location>
        <begin position="1301"/>
        <end position="1313"/>
    </location>
</feature>
<feature type="region of interest" description="Disordered" evidence="5">
    <location>
        <begin position="1288"/>
        <end position="1325"/>
    </location>
</feature>
<dbReference type="Gene3D" id="1.20.5.190">
    <property type="match status" value="3"/>
</dbReference>
<dbReference type="PANTHER" id="PTHR22706:SF1">
    <property type="entry name" value="ASSEMBLY FACTOR FOR SPINDLE MICROTUBULES"/>
    <property type="match status" value="1"/>
</dbReference>
<organism evidence="7 8">
    <name type="scientific">Cyclotella cryptica</name>
    <dbReference type="NCBI Taxonomy" id="29204"/>
    <lineage>
        <taxon>Eukaryota</taxon>
        <taxon>Sar</taxon>
        <taxon>Stramenopiles</taxon>
        <taxon>Ochrophyta</taxon>
        <taxon>Bacillariophyta</taxon>
        <taxon>Coscinodiscophyceae</taxon>
        <taxon>Thalassiosirophycidae</taxon>
        <taxon>Stephanodiscales</taxon>
        <taxon>Stephanodiscaceae</taxon>
        <taxon>Cyclotella</taxon>
    </lineage>
</organism>
<evidence type="ECO:0000313" key="8">
    <source>
        <dbReference type="Proteomes" id="UP001516023"/>
    </source>
</evidence>
<dbReference type="InterPro" id="IPR001715">
    <property type="entry name" value="CH_dom"/>
</dbReference>
<dbReference type="InterPro" id="IPR051185">
    <property type="entry name" value="ASPM"/>
</dbReference>
<dbReference type="InterPro" id="IPR036872">
    <property type="entry name" value="CH_dom_sf"/>
</dbReference>
<feature type="domain" description="Calponin-homology (CH)" evidence="6">
    <location>
        <begin position="361"/>
        <end position="468"/>
    </location>
</feature>
<dbReference type="PANTHER" id="PTHR22706">
    <property type="entry name" value="ASSEMBLY FACTOR FOR SPINDLE MICROTUBULES"/>
    <property type="match status" value="1"/>
</dbReference>
<dbReference type="GO" id="GO:0005516">
    <property type="term" value="F:calmodulin binding"/>
    <property type="evidence" value="ECO:0007669"/>
    <property type="project" value="UniProtKB-KW"/>
</dbReference>
<dbReference type="Pfam" id="PF00307">
    <property type="entry name" value="CH"/>
    <property type="match status" value="2"/>
</dbReference>
<evidence type="ECO:0000256" key="5">
    <source>
        <dbReference type="SAM" id="MobiDB-lite"/>
    </source>
</evidence>
<keyword evidence="8" id="KW-1185">Reference proteome</keyword>
<dbReference type="Gene3D" id="1.10.418.10">
    <property type="entry name" value="Calponin-like domain"/>
    <property type="match status" value="2"/>
</dbReference>
<comment type="caution">
    <text evidence="7">The sequence shown here is derived from an EMBL/GenBank/DDBJ whole genome shotgun (WGS) entry which is preliminary data.</text>
</comment>
<dbReference type="CDD" id="cd21224">
    <property type="entry name" value="CH_ASPM_rpt2"/>
    <property type="match status" value="1"/>
</dbReference>
<dbReference type="SMART" id="SM00015">
    <property type="entry name" value="IQ"/>
    <property type="match status" value="13"/>
</dbReference>
<dbReference type="Proteomes" id="UP001516023">
    <property type="component" value="Unassembled WGS sequence"/>
</dbReference>
<reference evidence="7 8" key="1">
    <citation type="journal article" date="2020" name="G3 (Bethesda)">
        <title>Improved Reference Genome for Cyclotella cryptica CCMP332, a Model for Cell Wall Morphogenesis, Salinity Adaptation, and Lipid Production in Diatoms (Bacillariophyta).</title>
        <authorList>
            <person name="Roberts W.R."/>
            <person name="Downey K.M."/>
            <person name="Ruck E.C."/>
            <person name="Traller J.C."/>
            <person name="Alverson A.J."/>
        </authorList>
    </citation>
    <scope>NUCLEOTIDE SEQUENCE [LARGE SCALE GENOMIC DNA]</scope>
    <source>
        <strain evidence="7 8">CCMP332</strain>
    </source>
</reference>
<keyword evidence="2" id="KW-0963">Cytoplasm</keyword>
<dbReference type="CDD" id="cd21223">
    <property type="entry name" value="CH_ASPM_rpt1"/>
    <property type="match status" value="1"/>
</dbReference>
<sequence>MPTLIPEADENLDPNHNIPIANTKTNVNSLSPRRKKLSALPTERKAAMAIEKPQQKDQQLKPRFRENAPHVVGKRVQFHDTINHIGRSTTTNTVHPPTLRKLAHFARLYANSHNSASFALHDVDVSIQREFIHSTHRERKQSIAYSNYINYLLSPHGHRAVSELPPGVHSALLLHRQASTEMCAAKSLYDSGPMKTMRGVIDREVGRGRLTMRLDRDMDVWMQKELLRVFMSYGGRWLRLGLEVVLGKGGEQTTTNKHALEKIITQRILSDPMAIKKYTGGGRVKTPSGKYETTLRQILQHHAMTKMLTLVTFLDMAKSQNILSEDPCLFEKESRVKSSSQVLASICRICFARDEFILHHLAHLGIVVTHVQNPLEEYEFYVRNLASDLKDGVRLAKLAEMLTKRPVLSAMRLPATCRGHKMHNVGEALSALKQAGVENIDDVIPAHIVDAHQPRILQLLWGTIVHFQIGVLEEEVIQAEIDGICRWMEKRRAGGCGKATEGYHRVNGVTLMEEKGSRSFERIKTLLLSWCQTVCSFYDMPVENFTSSFSDGKILCLLISFYHPTLLPRREILPTLSDIQARVKQCINMNDAVVQMALQNEQFNLSLALNRMDALGGIPRLFSTKNFLLPPDENTVILCVSFLFSRLTETSQEIVASRVIQRWWHRSLLLRKRAAAARIVAQWRVCKDDYFRHQQSIFLSPVRVIESFYRRHEIRFKEMARHRAIKRKQDERAMQIQSIARMALASKLVRNKLLQQRASKLIQTHCRIFLAKKATLVMKMHKSSTLIQTAWRCSRIRLAYQFIRRGVKSFQSLWRSYYCRQQYEIILSKIIILQSALRRYLVFVRLSNAIASNLQSRSFFRQYLRWCNKKNCPCHHVNQQTDNATVQTLFRLVESRRMLNSEAIEFYSALHIQSIYLGFVSRRNMKTMGIASTQIQRIWRRYQAQLAYGFDLIDIIVAQSIGRRYLAQRFIKRMHDNTTAIQRIWRGYSEKVIYSFCLIEITTSQSIARRFIARRHFIRQLEASNIIQFFWRGHQSRKMYCHDLMSILKTQSVARRFIYQNSYTKKRAALILIQRTARKWFAMRSMTKAMNSATKIQAFFRAFKAKKLLGMNRAMAVTIQTYSRGVIARKAFRRIRTNNIMMLGRLCRIRHRLAALTIQKHSREWLLCRSHQKATLIQQVWGGHSDKQKYLNASMKIVAIQSQARKYIAGKKVAKLRSHSALQIGFENASGTTVQHIVNEGVKINSVLHESRHCIKANSVSKVHELSECPPLVFLLRSSSESLRDRHVFTGNDEVGNPSSETRDADDNREHGGTKLQKKNASEAPGEVVSIVNQVRMGDAIRCDDEIISSQPQSAPLEITSPPYNPDIFEIESSMSVRRESQNVLDVNIVGHSPGPFIEQDEMLGESEISSLVVVNFPQKVMPDNHVNTHRVNKRIQKAQVRARDDRPHCFSHEHVELNAHTNSVTPAGTSSFTIHNSHGNDMPIPDGSQYLNAGNSKHSVHEKVAMNNMNTVTSNHSAHEAHHMSQANSPFSVDHDLESEKPAAMFAYHAPNDDRRADFQPFNPDDTFFSTPTMTEINIQKMFEGMPSSELHIDIQVPERDSFGHEETFYSTQEDISASSMAGQEARSTLTQSPPLVSSKDQLKSINHAMGPDAFHTQGRNNADQYVSRKASFDHYRTKHQTLCEDSQGDQEIKSEGVQTRYKVAMVSALHCAESKADEKSYDLVTNPLRPTVKNSVLDVTTRSRSSSLDLECTHKALRLIETSRLLSDMKEGITILEHTTEHSNECRHYFTQMKGQNILCSLITYCNRSSPHLELIHMILKTLTNVAKHRSTAPQLAKKEVVEVIIYACQMYRDRSKLLALSSSLLEIILKNGNDDIMALYSTRDQKIRLHGVLSLCKKKASLNGSNLHLMHGIASLEHVLSMIDRFI</sequence>
<dbReference type="SMART" id="SM00033">
    <property type="entry name" value="CH"/>
    <property type="match status" value="2"/>
</dbReference>
<proteinExistence type="predicted"/>
<dbReference type="EMBL" id="JABMIG020000082">
    <property type="protein sequence ID" value="KAL3794293.1"/>
    <property type="molecule type" value="Genomic_DNA"/>
</dbReference>
<gene>
    <name evidence="7" type="ORF">HJC23_012418</name>
</gene>
<keyword evidence="4" id="KW-0112">Calmodulin-binding</keyword>
<name>A0ABD3Q1R3_9STRA</name>